<evidence type="ECO:0000256" key="6">
    <source>
        <dbReference type="ARBA" id="ARBA00023136"/>
    </source>
</evidence>
<evidence type="ECO:0000256" key="8">
    <source>
        <dbReference type="PROSITE-ProRule" id="PRU01360"/>
    </source>
</evidence>
<dbReference type="InterPro" id="IPR008969">
    <property type="entry name" value="CarboxyPept-like_regulatory"/>
</dbReference>
<evidence type="ECO:0000256" key="3">
    <source>
        <dbReference type="ARBA" id="ARBA00022452"/>
    </source>
</evidence>
<keyword evidence="7 8" id="KW-0998">Cell outer membrane</keyword>
<dbReference type="PROSITE" id="PS52016">
    <property type="entry name" value="TONB_DEPENDENT_REC_3"/>
    <property type="match status" value="1"/>
</dbReference>
<protein>
    <submittedName>
        <fullName evidence="11">SusC/RagA family TonB-linked outer membrane protein</fullName>
    </submittedName>
</protein>
<name>A0ABS3Z0D0_9BACT</name>
<evidence type="ECO:0000313" key="11">
    <source>
        <dbReference type="EMBL" id="MBO9203612.1"/>
    </source>
</evidence>
<sequence>MTQLSLKSSRSVKAVGLLLFCQLIVSLTFAQVHISGKVTGKENQPLTGISVTVKNTNFGTATDPSGNYSINAALKPGSYSLEFSGVGFKSASQSLQVGSAENYTVNYTMSEDALGLEEVVVTGTSEGTTRKQIGSYISTVKADQLNKGATGNVLAALQGKTAGAQIVQNSGDPAGGISVRLRGVSSLNGSSEPLYIVDGVIINNSTNRVTNTQNTYDAGSAGPSNTQGNTFTGTPGQSRMVDINPADIDHIEVLNGAAASAIYGSRANSGVVQIFTKRGSAGLPTVSFSTGIMTSHLRKKLDVNEAPVKFGGPPDGPNAFTQDLISTTGTPAALPTNTTPVTRYDYQDYIFQTGLGTDNNVSVAGGKDKTKYFASASYFYNEGIIKNTDFKRFSYRVNLDQELAKWANISVGLNYINSAADEKPDGNSFFSPMNSVTIIGNFHNIWQRDALGNLQRVGERLRINPVSVIEDFKQKQETNRLIASAKLKVKPAKGLSFDYTMGIDNYGQRGTTYMPPYAYVANTAFYGGGSPNIDPALNGYASNGANTFFQINHEINGTYQTNINDDWASTTQVGYAVQYEKNNLSILQGRGMTPFVETVNSASTQLPGTDYRSEFSIAGGYLQQNFKFKDQLFITGAVRVDGSSVFGKDERSQVYVKASGSYLLSGTDWWGKLPLSKWWDVAKLRLAYGESGNMTGIGPYDRFNTLPISSFLGRTALYSKSSLSNTKISPERQKEFEVGTDLSFFANRLGLQFNYYNKKVDHLLLNRNIAPTNGYSSLLDNFGALENKGFEIVLTGTPVRNKDWSWDVTGIYNHNRNKVVKVGQAVSLSTNAGAPIWLIEGQPVGIFYGTFFATDANGNQIKNASGFPLTERGAKQTDPLQYTPQRDANGLPTGDALLKVIGDPNPDYTATLVNEVSYKKIGLRVQFDAVQGVDVWNADFRTRQGVGNGKVAEQEHLGLLPRGYINSVYQIEQWRVDDGSFVKLREISLSYRLGKFKIFNDLTFSLSGRNLISWDDYKGYDPEVNAGGQSTLLRNIDFGTVPIPRTFSFNIAAKF</sequence>
<keyword evidence="6 8" id="KW-0472">Membrane</keyword>
<dbReference type="InterPro" id="IPR012910">
    <property type="entry name" value="Plug_dom"/>
</dbReference>
<dbReference type="Gene3D" id="2.170.130.10">
    <property type="entry name" value="TonB-dependent receptor, plug domain"/>
    <property type="match status" value="1"/>
</dbReference>
<gene>
    <name evidence="11" type="ORF">J7I42_25230</name>
</gene>
<keyword evidence="5" id="KW-0732">Signal</keyword>
<evidence type="ECO:0000259" key="10">
    <source>
        <dbReference type="Pfam" id="PF07715"/>
    </source>
</evidence>
<dbReference type="RefSeq" id="WP_209141663.1">
    <property type="nucleotide sequence ID" value="NZ_JAGHKO010000010.1"/>
</dbReference>
<evidence type="ECO:0000256" key="9">
    <source>
        <dbReference type="SAM" id="MobiDB-lite"/>
    </source>
</evidence>
<evidence type="ECO:0000313" key="12">
    <source>
        <dbReference type="Proteomes" id="UP000677244"/>
    </source>
</evidence>
<dbReference type="InterPro" id="IPR036942">
    <property type="entry name" value="Beta-barrel_TonB_sf"/>
</dbReference>
<dbReference type="PANTHER" id="PTHR30069:SF29">
    <property type="entry name" value="HEMOGLOBIN AND HEMOGLOBIN-HAPTOGLOBIN-BINDING PROTEIN 1-RELATED"/>
    <property type="match status" value="1"/>
</dbReference>
<reference evidence="11 12" key="1">
    <citation type="submission" date="2021-03" db="EMBL/GenBank/DDBJ databases">
        <title>Assistant Professor.</title>
        <authorList>
            <person name="Huq M.A."/>
        </authorList>
    </citation>
    <scope>NUCLEOTIDE SEQUENCE [LARGE SCALE GENOMIC DNA]</scope>
    <source>
        <strain evidence="11 12">MAH-29</strain>
    </source>
</reference>
<dbReference type="Gene3D" id="2.60.40.1120">
    <property type="entry name" value="Carboxypeptidase-like, regulatory domain"/>
    <property type="match status" value="1"/>
</dbReference>
<proteinExistence type="inferred from homology"/>
<comment type="caution">
    <text evidence="11">The sequence shown here is derived from an EMBL/GenBank/DDBJ whole genome shotgun (WGS) entry which is preliminary data.</text>
</comment>
<accession>A0ABS3Z0D0</accession>
<dbReference type="SUPFAM" id="SSF49464">
    <property type="entry name" value="Carboxypeptidase regulatory domain-like"/>
    <property type="match status" value="1"/>
</dbReference>
<keyword evidence="12" id="KW-1185">Reference proteome</keyword>
<feature type="domain" description="TonB-dependent receptor plug" evidence="10">
    <location>
        <begin position="132"/>
        <end position="271"/>
    </location>
</feature>
<keyword evidence="2 8" id="KW-0813">Transport</keyword>
<dbReference type="Gene3D" id="2.40.170.20">
    <property type="entry name" value="TonB-dependent receptor, beta-barrel domain"/>
    <property type="match status" value="1"/>
</dbReference>
<organism evidence="11 12">
    <name type="scientific">Niastella soli</name>
    <dbReference type="NCBI Taxonomy" id="2821487"/>
    <lineage>
        <taxon>Bacteria</taxon>
        <taxon>Pseudomonadati</taxon>
        <taxon>Bacteroidota</taxon>
        <taxon>Chitinophagia</taxon>
        <taxon>Chitinophagales</taxon>
        <taxon>Chitinophagaceae</taxon>
        <taxon>Niastella</taxon>
    </lineage>
</organism>
<evidence type="ECO:0000256" key="1">
    <source>
        <dbReference type="ARBA" id="ARBA00004571"/>
    </source>
</evidence>
<dbReference type="InterPro" id="IPR037066">
    <property type="entry name" value="Plug_dom_sf"/>
</dbReference>
<dbReference type="Pfam" id="PF07715">
    <property type="entry name" value="Plug"/>
    <property type="match status" value="1"/>
</dbReference>
<comment type="similarity">
    <text evidence="8">Belongs to the TonB-dependent receptor family.</text>
</comment>
<evidence type="ECO:0000256" key="4">
    <source>
        <dbReference type="ARBA" id="ARBA00022692"/>
    </source>
</evidence>
<evidence type="ECO:0000256" key="2">
    <source>
        <dbReference type="ARBA" id="ARBA00022448"/>
    </source>
</evidence>
<dbReference type="InterPro" id="IPR023996">
    <property type="entry name" value="TonB-dep_OMP_SusC/RagA"/>
</dbReference>
<dbReference type="NCBIfam" id="TIGR04056">
    <property type="entry name" value="OMP_RagA_SusC"/>
    <property type="match status" value="1"/>
</dbReference>
<comment type="subcellular location">
    <subcellularLocation>
        <location evidence="1 8">Cell outer membrane</location>
        <topology evidence="1 8">Multi-pass membrane protein</topology>
    </subcellularLocation>
</comment>
<evidence type="ECO:0000256" key="5">
    <source>
        <dbReference type="ARBA" id="ARBA00022729"/>
    </source>
</evidence>
<keyword evidence="3 8" id="KW-1134">Transmembrane beta strand</keyword>
<keyword evidence="4 8" id="KW-0812">Transmembrane</keyword>
<dbReference type="Proteomes" id="UP000677244">
    <property type="component" value="Unassembled WGS sequence"/>
</dbReference>
<dbReference type="Pfam" id="PF13715">
    <property type="entry name" value="CarbopepD_reg_2"/>
    <property type="match status" value="1"/>
</dbReference>
<dbReference type="EMBL" id="JAGHKO010000010">
    <property type="protein sequence ID" value="MBO9203612.1"/>
    <property type="molecule type" value="Genomic_DNA"/>
</dbReference>
<dbReference type="InterPro" id="IPR039426">
    <property type="entry name" value="TonB-dep_rcpt-like"/>
</dbReference>
<dbReference type="SUPFAM" id="SSF56935">
    <property type="entry name" value="Porins"/>
    <property type="match status" value="1"/>
</dbReference>
<dbReference type="PANTHER" id="PTHR30069">
    <property type="entry name" value="TONB-DEPENDENT OUTER MEMBRANE RECEPTOR"/>
    <property type="match status" value="1"/>
</dbReference>
<evidence type="ECO:0000256" key="7">
    <source>
        <dbReference type="ARBA" id="ARBA00023237"/>
    </source>
</evidence>
<feature type="region of interest" description="Disordered" evidence="9">
    <location>
        <begin position="212"/>
        <end position="236"/>
    </location>
</feature>